<keyword evidence="2 5" id="KW-0396">Initiation factor</keyword>
<dbReference type="GO" id="GO:0043022">
    <property type="term" value="F:ribosome binding"/>
    <property type="evidence" value="ECO:0007669"/>
    <property type="project" value="TreeGrafter"/>
</dbReference>
<accession>A8ZZ73</accession>
<dbReference type="InterPro" id="IPR036787">
    <property type="entry name" value="T_IF-3_N_sf"/>
</dbReference>
<evidence type="ECO:0000259" key="6">
    <source>
        <dbReference type="Pfam" id="PF00707"/>
    </source>
</evidence>
<dbReference type="EMBL" id="CP000859">
    <property type="protein sequence ID" value="ABW68846.1"/>
    <property type="molecule type" value="Genomic_DNA"/>
</dbReference>
<dbReference type="FunFam" id="3.30.110.10:FF:000001">
    <property type="entry name" value="Translation initiation factor IF-3"/>
    <property type="match status" value="1"/>
</dbReference>
<organism evidence="8 9">
    <name type="scientific">Desulfosudis oleivorans (strain DSM 6200 / JCM 39069 / Hxd3)</name>
    <name type="common">Desulfococcus oleovorans</name>
    <dbReference type="NCBI Taxonomy" id="96561"/>
    <lineage>
        <taxon>Bacteria</taxon>
        <taxon>Pseudomonadati</taxon>
        <taxon>Thermodesulfobacteriota</taxon>
        <taxon>Desulfobacteria</taxon>
        <taxon>Desulfobacterales</taxon>
        <taxon>Desulfosudaceae</taxon>
        <taxon>Desulfosudis</taxon>
    </lineage>
</organism>
<dbReference type="GO" id="GO:0005829">
    <property type="term" value="C:cytosol"/>
    <property type="evidence" value="ECO:0007669"/>
    <property type="project" value="TreeGrafter"/>
</dbReference>
<name>A8ZZ73_DESOH</name>
<evidence type="ECO:0000256" key="4">
    <source>
        <dbReference type="NCBIfam" id="TIGR00168"/>
    </source>
</evidence>
<proteinExistence type="inferred from homology"/>
<dbReference type="PANTHER" id="PTHR10938:SF0">
    <property type="entry name" value="TRANSLATION INITIATION FACTOR IF-3, MITOCHONDRIAL"/>
    <property type="match status" value="1"/>
</dbReference>
<dbReference type="STRING" id="96561.Dole_3043"/>
<feature type="domain" description="Translation initiation factor 3 C-terminal" evidence="6">
    <location>
        <begin position="54"/>
        <end position="138"/>
    </location>
</feature>
<dbReference type="SUPFAM" id="SSF54364">
    <property type="entry name" value="Translation initiation factor IF3, N-terminal domain"/>
    <property type="match status" value="1"/>
</dbReference>
<evidence type="ECO:0000256" key="3">
    <source>
        <dbReference type="ARBA" id="ARBA00022917"/>
    </source>
</evidence>
<evidence type="ECO:0000259" key="7">
    <source>
        <dbReference type="Pfam" id="PF05198"/>
    </source>
</evidence>
<dbReference type="PANTHER" id="PTHR10938">
    <property type="entry name" value="TRANSLATION INITIATION FACTOR IF-3"/>
    <property type="match status" value="1"/>
</dbReference>
<evidence type="ECO:0000313" key="9">
    <source>
        <dbReference type="Proteomes" id="UP000008561"/>
    </source>
</evidence>
<keyword evidence="9" id="KW-1185">Reference proteome</keyword>
<dbReference type="GO" id="GO:0032790">
    <property type="term" value="P:ribosome disassembly"/>
    <property type="evidence" value="ECO:0007669"/>
    <property type="project" value="TreeGrafter"/>
</dbReference>
<evidence type="ECO:0000256" key="2">
    <source>
        <dbReference type="ARBA" id="ARBA00022540"/>
    </source>
</evidence>
<dbReference type="InterPro" id="IPR036788">
    <property type="entry name" value="T_IF-3_C_sf"/>
</dbReference>
<feature type="domain" description="Translation initiation factor 3 N-terminal" evidence="7">
    <location>
        <begin position="3"/>
        <end position="46"/>
    </location>
</feature>
<comment type="subunit">
    <text evidence="5">Monomer.</text>
</comment>
<gene>
    <name evidence="8" type="ordered locus">Dole_3043</name>
</gene>
<keyword evidence="3 5" id="KW-0648">Protein biosynthesis</keyword>
<dbReference type="NCBIfam" id="TIGR00168">
    <property type="entry name" value="infC"/>
    <property type="match status" value="1"/>
</dbReference>
<reference evidence="8 9" key="1">
    <citation type="submission" date="2007-10" db="EMBL/GenBank/DDBJ databases">
        <title>Complete sequence of Desulfococcus oleovorans Hxd3.</title>
        <authorList>
            <consortium name="US DOE Joint Genome Institute"/>
            <person name="Copeland A."/>
            <person name="Lucas S."/>
            <person name="Lapidus A."/>
            <person name="Barry K."/>
            <person name="Glavina del Rio T."/>
            <person name="Dalin E."/>
            <person name="Tice H."/>
            <person name="Pitluck S."/>
            <person name="Kiss H."/>
            <person name="Brettin T."/>
            <person name="Bruce D."/>
            <person name="Detter J.C."/>
            <person name="Han C."/>
            <person name="Schmutz J."/>
            <person name="Larimer F."/>
            <person name="Land M."/>
            <person name="Hauser L."/>
            <person name="Kyrpides N."/>
            <person name="Kim E."/>
            <person name="Wawrik B."/>
            <person name="Richardson P."/>
        </authorList>
    </citation>
    <scope>NUCLEOTIDE SEQUENCE [LARGE SCALE GENOMIC DNA]</scope>
    <source>
        <strain evidence="9">DSM 6200 / JCM 39069 / Hxd3</strain>
    </source>
</reference>
<dbReference type="InterPro" id="IPR019815">
    <property type="entry name" value="Translation_initiation_fac_3_C"/>
</dbReference>
<protein>
    <recommendedName>
        <fullName evidence="4 5">Translation initiation factor IF-3</fullName>
    </recommendedName>
</protein>
<evidence type="ECO:0000256" key="1">
    <source>
        <dbReference type="ARBA" id="ARBA00005439"/>
    </source>
</evidence>
<evidence type="ECO:0000256" key="5">
    <source>
        <dbReference type="RuleBase" id="RU000646"/>
    </source>
</evidence>
<dbReference type="Proteomes" id="UP000008561">
    <property type="component" value="Chromosome"/>
</dbReference>
<dbReference type="eggNOG" id="COG0290">
    <property type="taxonomic scope" value="Bacteria"/>
</dbReference>
<dbReference type="KEGG" id="dol:Dole_3043"/>
<dbReference type="InterPro" id="IPR019814">
    <property type="entry name" value="Translation_initiation_fac_3_N"/>
</dbReference>
<dbReference type="GO" id="GO:0003743">
    <property type="term" value="F:translation initiation factor activity"/>
    <property type="evidence" value="ECO:0007669"/>
    <property type="project" value="UniProtKB-UniRule"/>
</dbReference>
<dbReference type="Gene3D" id="3.10.20.80">
    <property type="entry name" value="Translation initiation factor 3 (IF-3), N-terminal domain"/>
    <property type="match status" value="1"/>
</dbReference>
<sequence length="139" mass="15894">MHRAIAAAEDVGLDLVEVSPNVDPPVCKIMDYGRYKYEQTKKQHEAKKKQASFQIKEIKVRPKTDTHDLNTKIGAMRKFLDRKDKVKVTVFFRGREITLSAKGMNLLQEIAQQVEDVAVVEHAPRFEGRSLFMILAPKV</sequence>
<comment type="similarity">
    <text evidence="1 5">Belongs to the IF-3 family.</text>
</comment>
<dbReference type="InterPro" id="IPR001288">
    <property type="entry name" value="Translation_initiation_fac_3"/>
</dbReference>
<dbReference type="HOGENOM" id="CLU_054919_3_2_7"/>
<dbReference type="SUPFAM" id="SSF55200">
    <property type="entry name" value="Translation initiation factor IF3, C-terminal domain"/>
    <property type="match status" value="1"/>
</dbReference>
<dbReference type="GO" id="GO:0016020">
    <property type="term" value="C:membrane"/>
    <property type="evidence" value="ECO:0007669"/>
    <property type="project" value="TreeGrafter"/>
</dbReference>
<dbReference type="Pfam" id="PF00707">
    <property type="entry name" value="IF3_C"/>
    <property type="match status" value="1"/>
</dbReference>
<dbReference type="Gene3D" id="3.30.110.10">
    <property type="entry name" value="Translation initiation factor 3 (IF-3), C-terminal domain"/>
    <property type="match status" value="1"/>
</dbReference>
<dbReference type="InterPro" id="IPR019813">
    <property type="entry name" value="Translation_initiation_fac3_CS"/>
</dbReference>
<comment type="subcellular location">
    <subcellularLocation>
        <location evidence="5">Cytoplasm</location>
    </subcellularLocation>
</comment>
<evidence type="ECO:0000313" key="8">
    <source>
        <dbReference type="EMBL" id="ABW68846.1"/>
    </source>
</evidence>
<dbReference type="Pfam" id="PF05198">
    <property type="entry name" value="IF3_N"/>
    <property type="match status" value="1"/>
</dbReference>
<comment type="function">
    <text evidence="5">IF-3 binds to the 30S ribosomal subunit and shifts the equilibrium between 70S ribosomes and their 50S and 30S subunits in favor of the free subunits, thus enhancing the availability of 30S subunits on which protein synthesis initiation begins.</text>
</comment>
<dbReference type="AlphaFoldDB" id="A8ZZ73"/>
<dbReference type="PROSITE" id="PS00938">
    <property type="entry name" value="IF3"/>
    <property type="match status" value="1"/>
</dbReference>